<feature type="region of interest" description="Disordered" evidence="1">
    <location>
        <begin position="65"/>
        <end position="84"/>
    </location>
</feature>
<sequence>MSTLPLSTHCITLPALRPGHHNTGHAHPPSWLPQASTPPGNLLSFAYLCLLEEDRPATMPVIPTQDYSRAHKDPKEATKIYGSL</sequence>
<dbReference type="Proteomes" id="UP000324222">
    <property type="component" value="Unassembled WGS sequence"/>
</dbReference>
<evidence type="ECO:0000313" key="2">
    <source>
        <dbReference type="EMBL" id="MPC13620.1"/>
    </source>
</evidence>
<keyword evidence="3" id="KW-1185">Reference proteome</keyword>
<evidence type="ECO:0000313" key="3">
    <source>
        <dbReference type="Proteomes" id="UP000324222"/>
    </source>
</evidence>
<dbReference type="EMBL" id="VSRR010000294">
    <property type="protein sequence ID" value="MPC13620.1"/>
    <property type="molecule type" value="Genomic_DNA"/>
</dbReference>
<evidence type="ECO:0000256" key="1">
    <source>
        <dbReference type="SAM" id="MobiDB-lite"/>
    </source>
</evidence>
<proteinExistence type="predicted"/>
<feature type="compositionally biased region" description="Basic and acidic residues" evidence="1">
    <location>
        <begin position="68"/>
        <end position="78"/>
    </location>
</feature>
<protein>
    <submittedName>
        <fullName evidence="2">Uncharacterized protein</fullName>
    </submittedName>
</protein>
<dbReference type="AlphaFoldDB" id="A0A5B7CW62"/>
<accession>A0A5B7CW62</accession>
<reference evidence="2 3" key="1">
    <citation type="submission" date="2019-05" db="EMBL/GenBank/DDBJ databases">
        <title>Another draft genome of Portunus trituberculatus and its Hox gene families provides insights of decapod evolution.</title>
        <authorList>
            <person name="Jeong J.-H."/>
            <person name="Song I."/>
            <person name="Kim S."/>
            <person name="Choi T."/>
            <person name="Kim D."/>
            <person name="Ryu S."/>
            <person name="Kim W."/>
        </authorList>
    </citation>
    <scope>NUCLEOTIDE SEQUENCE [LARGE SCALE GENOMIC DNA]</scope>
    <source>
        <tissue evidence="2">Muscle</tissue>
    </source>
</reference>
<gene>
    <name evidence="2" type="ORF">E2C01_006360</name>
</gene>
<organism evidence="2 3">
    <name type="scientific">Portunus trituberculatus</name>
    <name type="common">Swimming crab</name>
    <name type="synonym">Neptunus trituberculatus</name>
    <dbReference type="NCBI Taxonomy" id="210409"/>
    <lineage>
        <taxon>Eukaryota</taxon>
        <taxon>Metazoa</taxon>
        <taxon>Ecdysozoa</taxon>
        <taxon>Arthropoda</taxon>
        <taxon>Crustacea</taxon>
        <taxon>Multicrustacea</taxon>
        <taxon>Malacostraca</taxon>
        <taxon>Eumalacostraca</taxon>
        <taxon>Eucarida</taxon>
        <taxon>Decapoda</taxon>
        <taxon>Pleocyemata</taxon>
        <taxon>Brachyura</taxon>
        <taxon>Eubrachyura</taxon>
        <taxon>Portunoidea</taxon>
        <taxon>Portunidae</taxon>
        <taxon>Portuninae</taxon>
        <taxon>Portunus</taxon>
    </lineage>
</organism>
<name>A0A5B7CW62_PORTR</name>
<comment type="caution">
    <text evidence="2">The sequence shown here is derived from an EMBL/GenBank/DDBJ whole genome shotgun (WGS) entry which is preliminary data.</text>
</comment>